<evidence type="ECO:0000313" key="1">
    <source>
        <dbReference type="EMBL" id="KAI9899860.1"/>
    </source>
</evidence>
<keyword evidence="2" id="KW-1185">Reference proteome</keyword>
<name>A0ACC0V0C4_9HYPO</name>
<accession>A0ACC0V0C4</accession>
<reference evidence="1" key="1">
    <citation type="submission" date="2022-10" db="EMBL/GenBank/DDBJ databases">
        <title>Complete Genome of Trichothecium roseum strain YXFP-22015, a Plant Pathogen Isolated from Citrus.</title>
        <authorList>
            <person name="Wang Y."/>
            <person name="Zhu L."/>
        </authorList>
    </citation>
    <scope>NUCLEOTIDE SEQUENCE</scope>
    <source>
        <strain evidence="1">YXFP-22015</strain>
    </source>
</reference>
<evidence type="ECO:0000313" key="2">
    <source>
        <dbReference type="Proteomes" id="UP001163324"/>
    </source>
</evidence>
<proteinExistence type="predicted"/>
<comment type="caution">
    <text evidence="1">The sequence shown here is derived from an EMBL/GenBank/DDBJ whole genome shotgun (WGS) entry which is preliminary data.</text>
</comment>
<sequence length="215" mass="22648">MLGTDEVQIFEMQTAAIRYELGDSHTYDFVEGSIPAEIDPSLKAMVTGDGKAFSYFIENDVKTAQRALLDLDAYVDAEGPFDGIIAFSQAVGLAGTWLVHRKRQSSPSTVRCAIFLAGGSSALDPTLLLEEGAIVHLPAAKVGEIIDIPTAHVYGVADPYAPEAVAFSALCGSEVRSVYVHPGVHEVPGSGAGSSGREVLNLTVNTIRRAIGVSA</sequence>
<protein>
    <submittedName>
        <fullName evidence="1">Uncharacterized protein</fullName>
    </submittedName>
</protein>
<gene>
    <name evidence="1" type="ORF">N3K66_004122</name>
</gene>
<dbReference type="EMBL" id="CM047943">
    <property type="protein sequence ID" value="KAI9899860.1"/>
    <property type="molecule type" value="Genomic_DNA"/>
</dbReference>
<organism evidence="1 2">
    <name type="scientific">Trichothecium roseum</name>
    <dbReference type="NCBI Taxonomy" id="47278"/>
    <lineage>
        <taxon>Eukaryota</taxon>
        <taxon>Fungi</taxon>
        <taxon>Dikarya</taxon>
        <taxon>Ascomycota</taxon>
        <taxon>Pezizomycotina</taxon>
        <taxon>Sordariomycetes</taxon>
        <taxon>Hypocreomycetidae</taxon>
        <taxon>Hypocreales</taxon>
        <taxon>Hypocreales incertae sedis</taxon>
        <taxon>Trichothecium</taxon>
    </lineage>
</organism>
<dbReference type="Proteomes" id="UP001163324">
    <property type="component" value="Chromosome 4"/>
</dbReference>